<name>A0A8J5WQY1_ZIZPA</name>
<proteinExistence type="predicted"/>
<feature type="compositionally biased region" description="Basic residues" evidence="1">
    <location>
        <begin position="379"/>
        <end position="393"/>
    </location>
</feature>
<feature type="compositionally biased region" description="Basic and acidic residues" evidence="1">
    <location>
        <begin position="363"/>
        <end position="378"/>
    </location>
</feature>
<dbReference type="PANTHER" id="PTHR36886">
    <property type="entry name" value="PROTEIN FRIGIDA-ESSENTIAL 1"/>
    <property type="match status" value="1"/>
</dbReference>
<dbReference type="EMBL" id="JAAALK010000079">
    <property type="protein sequence ID" value="KAG8095975.1"/>
    <property type="molecule type" value="Genomic_DNA"/>
</dbReference>
<evidence type="ECO:0000313" key="3">
    <source>
        <dbReference type="EMBL" id="KAG8095975.1"/>
    </source>
</evidence>
<feature type="region of interest" description="Disordered" evidence="1">
    <location>
        <begin position="534"/>
        <end position="564"/>
    </location>
</feature>
<feature type="region of interest" description="Disordered" evidence="1">
    <location>
        <begin position="880"/>
        <end position="909"/>
    </location>
</feature>
<feature type="compositionally biased region" description="Pro residues" evidence="1">
    <location>
        <begin position="150"/>
        <end position="176"/>
    </location>
</feature>
<dbReference type="OrthoDB" id="1935339at2759"/>
<dbReference type="InterPro" id="IPR057031">
    <property type="entry name" value="SFR19-like_C"/>
</dbReference>
<feature type="compositionally biased region" description="Polar residues" evidence="1">
    <location>
        <begin position="534"/>
        <end position="545"/>
    </location>
</feature>
<gene>
    <name evidence="3" type="ORF">GUJ93_ZPchr0013g38039</name>
</gene>
<feature type="compositionally biased region" description="Pro residues" evidence="1">
    <location>
        <begin position="54"/>
        <end position="80"/>
    </location>
</feature>
<dbReference type="Proteomes" id="UP000729402">
    <property type="component" value="Unassembled WGS sequence"/>
</dbReference>
<feature type="region of interest" description="Disordered" evidence="1">
    <location>
        <begin position="363"/>
        <end position="425"/>
    </location>
</feature>
<feature type="region of interest" description="Disordered" evidence="1">
    <location>
        <begin position="290"/>
        <end position="323"/>
    </location>
</feature>
<dbReference type="InterPro" id="IPR052650">
    <property type="entry name" value="Zinc_finger_CCCH"/>
</dbReference>
<reference evidence="3" key="2">
    <citation type="submission" date="2021-02" db="EMBL/GenBank/DDBJ databases">
        <authorList>
            <person name="Kimball J.A."/>
            <person name="Haas M.W."/>
            <person name="Macchietto M."/>
            <person name="Kono T."/>
            <person name="Duquette J."/>
            <person name="Shao M."/>
        </authorList>
    </citation>
    <scope>NUCLEOTIDE SEQUENCE</scope>
    <source>
        <tissue evidence="3">Fresh leaf tissue</tissue>
    </source>
</reference>
<dbReference type="PANTHER" id="PTHR36886:SF7">
    <property type="entry name" value="EXPRESSED PROTEIN"/>
    <property type="match status" value="1"/>
</dbReference>
<accession>A0A8J5WQY1</accession>
<keyword evidence="4" id="KW-1185">Reference proteome</keyword>
<feature type="compositionally biased region" description="Polar residues" evidence="1">
    <location>
        <begin position="394"/>
        <end position="410"/>
    </location>
</feature>
<feature type="compositionally biased region" description="Polar residues" evidence="1">
    <location>
        <begin position="780"/>
        <end position="789"/>
    </location>
</feature>
<evidence type="ECO:0000256" key="1">
    <source>
        <dbReference type="SAM" id="MobiDB-lite"/>
    </source>
</evidence>
<feature type="domain" description="SFR19-like C-terminal" evidence="2">
    <location>
        <begin position="919"/>
        <end position="977"/>
    </location>
</feature>
<evidence type="ECO:0000259" key="2">
    <source>
        <dbReference type="Pfam" id="PF23030"/>
    </source>
</evidence>
<feature type="compositionally biased region" description="Low complexity" evidence="1">
    <location>
        <begin position="411"/>
        <end position="425"/>
    </location>
</feature>
<protein>
    <recommendedName>
        <fullName evidence="2">SFR19-like C-terminal domain-containing protein</fullName>
    </recommendedName>
</protein>
<feature type="compositionally biased region" description="Polar residues" evidence="1">
    <location>
        <begin position="311"/>
        <end position="320"/>
    </location>
</feature>
<feature type="compositionally biased region" description="Basic and acidic residues" evidence="1">
    <location>
        <begin position="188"/>
        <end position="204"/>
    </location>
</feature>
<sequence>MYGQGGNFNPHYRHAVLPPPPPRPQQPEVMGCFPQQPLPPPPHYPGVTGGFPQQPLPPPPPPPRAAPYPQPPAMAPPPAPYQHGMPPLQNQAYPFAHIHPMPMLPQQRGYAQMPVLGPPQTIYQTHPQYPMPGSLPPPPQRSPSFDAENVPPPSGPPPPPPPPPPSSPPPAPPAPSTAPTTGQSWNADLERKEGATDDGHDVKTVKTANQLIVSDDSDMDMDADEDSLSREHLSPVNYSLATAECTRDVNVPKSANDVSILGNGSGSNTKTAKVTVEGKNPFQLIQGYASDDSENEERAGAASNLVLLPENNESGHSIDTNPDIGHLLITEAVPCTERSNDAQEKQLKDKSNLVKRSSDELGCLDKKDLSGNDSDRVQQSKRHGRSQWKRSHGKSPQGSRSYSPSGEDMNSPSQSLSPGRQSSSPFANRANLLHIRSPDGMDHTFRAQPGIMLVISKEGFNDDKHDAPVKVAAPFEINPVGGNISGDRICEQEVLMRTNKLNSSSDDLNCNAQANAASDGSLLPCGHDVVLTSGPSHTMASSANASDPHKTQRSAPPSMCRPDIDKSSLAAHQSLASQSSDIPFATVHATEKSMACDVLQSHSQNICLPGQMPSCLIPAHIPSSNMSPLPVQQLLSSSEFPQMQFQHNVMLPANEFLQSQMQTYPAPDLSCPRPLDFHPHTLQETVPSHQQPPAMVHSSFERILPNLPGSSDFGPISDTGLPKSSIKPHYNPFASTFEQIDPFGSGVSPSAVGSASTKAEHVNTLSPFGWSVPGSGTHGHGNSTEAVSHQQKKPRHEFTSSAPYDPLLDSIKPSSSSNDRMDLGREANLSANNSQNASKIVNIEVESKNMDGLGLVAESEVEEFGEVAADTEAGVVENLSPEPLGAKDWSSEVPGDIDNGESVDKNKRTKDSRSMKLFKVAIADFVKEVLKPSWRQGNMSREAFKTIVRKTVDKVSNSVPSNRIPKTPAKIRQYIQSSQRKVTKLVMGYVDKYVKL</sequence>
<organism evidence="3 4">
    <name type="scientific">Zizania palustris</name>
    <name type="common">Northern wild rice</name>
    <dbReference type="NCBI Taxonomy" id="103762"/>
    <lineage>
        <taxon>Eukaryota</taxon>
        <taxon>Viridiplantae</taxon>
        <taxon>Streptophyta</taxon>
        <taxon>Embryophyta</taxon>
        <taxon>Tracheophyta</taxon>
        <taxon>Spermatophyta</taxon>
        <taxon>Magnoliopsida</taxon>
        <taxon>Liliopsida</taxon>
        <taxon>Poales</taxon>
        <taxon>Poaceae</taxon>
        <taxon>BOP clade</taxon>
        <taxon>Oryzoideae</taxon>
        <taxon>Oryzeae</taxon>
        <taxon>Zizaniinae</taxon>
        <taxon>Zizania</taxon>
    </lineage>
</organism>
<feature type="compositionally biased region" description="Acidic residues" evidence="1">
    <location>
        <begin position="215"/>
        <end position="226"/>
    </location>
</feature>
<reference evidence="3" key="1">
    <citation type="journal article" date="2021" name="bioRxiv">
        <title>Whole Genome Assembly and Annotation of Northern Wild Rice, Zizania palustris L., Supports a Whole Genome Duplication in the Zizania Genus.</title>
        <authorList>
            <person name="Haas M."/>
            <person name="Kono T."/>
            <person name="Macchietto M."/>
            <person name="Millas R."/>
            <person name="McGilp L."/>
            <person name="Shao M."/>
            <person name="Duquette J."/>
            <person name="Hirsch C.N."/>
            <person name="Kimball J."/>
        </authorList>
    </citation>
    <scope>NUCLEOTIDE SEQUENCE</scope>
    <source>
        <tissue evidence="3">Fresh leaf tissue</tissue>
    </source>
</reference>
<evidence type="ECO:0000313" key="4">
    <source>
        <dbReference type="Proteomes" id="UP000729402"/>
    </source>
</evidence>
<comment type="caution">
    <text evidence="3">The sequence shown here is derived from an EMBL/GenBank/DDBJ whole genome shotgun (WGS) entry which is preliminary data.</text>
</comment>
<feature type="region of interest" description="Disordered" evidence="1">
    <location>
        <begin position="1"/>
        <end position="91"/>
    </location>
</feature>
<feature type="compositionally biased region" description="Pro residues" evidence="1">
    <location>
        <begin position="129"/>
        <end position="141"/>
    </location>
</feature>
<dbReference type="Pfam" id="PF23030">
    <property type="entry name" value="SCAF11-like_C"/>
    <property type="match status" value="1"/>
</dbReference>
<feature type="region of interest" description="Disordered" evidence="1">
    <location>
        <begin position="111"/>
        <end position="231"/>
    </location>
</feature>
<dbReference type="AlphaFoldDB" id="A0A8J5WQY1"/>
<feature type="region of interest" description="Disordered" evidence="1">
    <location>
        <begin position="771"/>
        <end position="822"/>
    </location>
</feature>